<keyword evidence="2" id="KW-0472">Membrane</keyword>
<evidence type="ECO:0000313" key="5">
    <source>
        <dbReference type="Proteomes" id="UP000095209"/>
    </source>
</evidence>
<dbReference type="InterPro" id="IPR011098">
    <property type="entry name" value="G5_dom"/>
</dbReference>
<dbReference type="STRING" id="1305675.BFG57_14730"/>
<dbReference type="AlphaFoldDB" id="A0A1E5LEW4"/>
<evidence type="ECO:0000313" key="4">
    <source>
        <dbReference type="EMBL" id="OEH92621.1"/>
    </source>
</evidence>
<dbReference type="InterPro" id="IPR007137">
    <property type="entry name" value="DUF348"/>
</dbReference>
<dbReference type="Gene3D" id="2.40.40.10">
    <property type="entry name" value="RlpA-like domain"/>
    <property type="match status" value="1"/>
</dbReference>
<dbReference type="Pfam" id="PF06725">
    <property type="entry name" value="3D"/>
    <property type="match status" value="1"/>
</dbReference>
<dbReference type="GO" id="GO:0009254">
    <property type="term" value="P:peptidoglycan turnover"/>
    <property type="evidence" value="ECO:0007669"/>
    <property type="project" value="InterPro"/>
</dbReference>
<dbReference type="CDD" id="cd14667">
    <property type="entry name" value="3D_containing_proteins"/>
    <property type="match status" value="1"/>
</dbReference>
<organism evidence="4 5">
    <name type="scientific">Bacillus solimangrovi</name>
    <dbReference type="NCBI Taxonomy" id="1305675"/>
    <lineage>
        <taxon>Bacteria</taxon>
        <taxon>Bacillati</taxon>
        <taxon>Bacillota</taxon>
        <taxon>Bacilli</taxon>
        <taxon>Bacillales</taxon>
        <taxon>Bacillaceae</taxon>
        <taxon>Bacillus</taxon>
    </lineage>
</organism>
<dbReference type="SMART" id="SM01208">
    <property type="entry name" value="G5"/>
    <property type="match status" value="1"/>
</dbReference>
<dbReference type="Gene3D" id="2.20.230.10">
    <property type="entry name" value="Resuscitation-promoting factor rpfb"/>
    <property type="match status" value="1"/>
</dbReference>
<dbReference type="Pfam" id="PF03990">
    <property type="entry name" value="DUF348"/>
    <property type="match status" value="3"/>
</dbReference>
<sequence>MLNNRFGLTNASLFKWSVTLIAAVLCISLIVFEGTKATVKINIDGKQETIRTHAKTVEQLLTTQDIELKQDDLIQPSMNTAISNGMQVTWEPAKTVTLVVNGEEQTVSTTVETIRELLHEQGVKIMERDEVKPVKTAKIEDGMNVVVTEAFELPIVIGGEEKSVWTTSTTVADLLKQQGVSLDDDDRVEPDLQAPITKETKIEVVRVEKVTDVVEVALDYAVVTRNDSSLSSGEERVISKGQEGKVKKTFEVVIENGKEVSRELINKETVRESKDRIVAIGTKSTNQPIISRGGTAVKEFYVKASAYTAYCKGCSGKTRTGIDLRANPNVKVIAVDPNVIPLGTKVWVDGYGYAIAGDTGSAIKGNRIDLFMPSSAAATAFGVKNVKIKILE</sequence>
<dbReference type="GO" id="GO:0004553">
    <property type="term" value="F:hydrolase activity, hydrolyzing O-glycosyl compounds"/>
    <property type="evidence" value="ECO:0007669"/>
    <property type="project" value="InterPro"/>
</dbReference>
<dbReference type="GO" id="GO:0019867">
    <property type="term" value="C:outer membrane"/>
    <property type="evidence" value="ECO:0007669"/>
    <property type="project" value="InterPro"/>
</dbReference>
<evidence type="ECO:0000256" key="1">
    <source>
        <dbReference type="ARBA" id="ARBA00022729"/>
    </source>
</evidence>
<dbReference type="InterPro" id="IPR036908">
    <property type="entry name" value="RlpA-like_sf"/>
</dbReference>
<name>A0A1E5LEW4_9BACI</name>
<evidence type="ECO:0000259" key="3">
    <source>
        <dbReference type="PROSITE" id="PS51109"/>
    </source>
</evidence>
<dbReference type="PANTHER" id="PTHR39160:SF4">
    <property type="entry name" value="RESUSCITATION-PROMOTING FACTOR RPFB"/>
    <property type="match status" value="1"/>
</dbReference>
<keyword evidence="2" id="KW-0812">Transmembrane</keyword>
<dbReference type="SUPFAM" id="SSF50685">
    <property type="entry name" value="Barwin-like endoglucanases"/>
    <property type="match status" value="1"/>
</dbReference>
<dbReference type="InterPro" id="IPR051933">
    <property type="entry name" value="Resuscitation_pf_RpfB"/>
</dbReference>
<dbReference type="Proteomes" id="UP000095209">
    <property type="component" value="Unassembled WGS sequence"/>
</dbReference>
<accession>A0A1E5LEW4</accession>
<dbReference type="OrthoDB" id="9798935at2"/>
<keyword evidence="5" id="KW-1185">Reference proteome</keyword>
<reference evidence="4 5" key="1">
    <citation type="submission" date="2016-08" db="EMBL/GenBank/DDBJ databases">
        <title>Genome of Bacillus solimangrovi GH2-4.</title>
        <authorList>
            <person name="Lim S."/>
            <person name="Kim B.-C."/>
        </authorList>
    </citation>
    <scope>NUCLEOTIDE SEQUENCE [LARGE SCALE GENOMIC DNA]</scope>
    <source>
        <strain evidence="4 5">GH2-4</strain>
    </source>
</reference>
<dbReference type="InterPro" id="IPR010611">
    <property type="entry name" value="3D_dom"/>
</dbReference>
<protein>
    <recommendedName>
        <fullName evidence="3">G5 domain-containing protein</fullName>
    </recommendedName>
</protein>
<proteinExistence type="predicted"/>
<dbReference type="EMBL" id="MJEH01000023">
    <property type="protein sequence ID" value="OEH92621.1"/>
    <property type="molecule type" value="Genomic_DNA"/>
</dbReference>
<dbReference type="RefSeq" id="WP_069717320.1">
    <property type="nucleotide sequence ID" value="NZ_MJEH01000023.1"/>
</dbReference>
<comment type="caution">
    <text evidence="4">The sequence shown here is derived from an EMBL/GenBank/DDBJ whole genome shotgun (WGS) entry which is preliminary data.</text>
</comment>
<dbReference type="Pfam" id="PF07501">
    <property type="entry name" value="G5"/>
    <property type="match status" value="1"/>
</dbReference>
<keyword evidence="2" id="KW-1133">Transmembrane helix</keyword>
<evidence type="ECO:0000256" key="2">
    <source>
        <dbReference type="SAM" id="Phobius"/>
    </source>
</evidence>
<dbReference type="PANTHER" id="PTHR39160">
    <property type="entry name" value="CELL WALL-BINDING PROTEIN YOCH"/>
    <property type="match status" value="1"/>
</dbReference>
<gene>
    <name evidence="4" type="ORF">BFG57_14730</name>
</gene>
<dbReference type="PROSITE" id="PS51109">
    <property type="entry name" value="G5"/>
    <property type="match status" value="1"/>
</dbReference>
<dbReference type="InterPro" id="IPR059180">
    <property type="entry name" value="3D_YorM"/>
</dbReference>
<keyword evidence="1" id="KW-0732">Signal</keyword>
<feature type="transmembrane region" description="Helical" evidence="2">
    <location>
        <begin position="12"/>
        <end position="32"/>
    </location>
</feature>
<feature type="domain" description="G5" evidence="3">
    <location>
        <begin position="204"/>
        <end position="284"/>
    </location>
</feature>